<dbReference type="CDD" id="cd16393">
    <property type="entry name" value="SPO0J_N"/>
    <property type="match status" value="1"/>
</dbReference>
<dbReference type="EMBL" id="PFMR01000222">
    <property type="protein sequence ID" value="PIZ15950.1"/>
    <property type="molecule type" value="Genomic_DNA"/>
</dbReference>
<dbReference type="GO" id="GO:0045881">
    <property type="term" value="P:positive regulation of sporulation resulting in formation of a cellular spore"/>
    <property type="evidence" value="ECO:0007669"/>
    <property type="project" value="TreeGrafter"/>
</dbReference>
<dbReference type="InterPro" id="IPR004437">
    <property type="entry name" value="ParB/RepB/Spo0J"/>
</dbReference>
<evidence type="ECO:0000256" key="1">
    <source>
        <dbReference type="ARBA" id="ARBA00006295"/>
    </source>
</evidence>
<keyword evidence="3" id="KW-0238">DNA-binding</keyword>
<organism evidence="5 6">
    <name type="scientific">Candidatus Desantisbacteria bacterium CG_4_10_14_0_8_um_filter_48_22</name>
    <dbReference type="NCBI Taxonomy" id="1974543"/>
    <lineage>
        <taxon>Bacteria</taxon>
        <taxon>Candidatus Desantisiibacteriota</taxon>
    </lineage>
</organism>
<keyword evidence="2" id="KW-0159">Chromosome partition</keyword>
<dbReference type="PANTHER" id="PTHR33375">
    <property type="entry name" value="CHROMOSOME-PARTITIONING PROTEIN PARB-RELATED"/>
    <property type="match status" value="1"/>
</dbReference>
<dbReference type="PANTHER" id="PTHR33375:SF1">
    <property type="entry name" value="CHROMOSOME-PARTITIONING PROTEIN PARB-RELATED"/>
    <property type="match status" value="1"/>
</dbReference>
<dbReference type="FunFam" id="3.90.1530.30:FF:000001">
    <property type="entry name" value="Chromosome partitioning protein ParB"/>
    <property type="match status" value="1"/>
</dbReference>
<dbReference type="SUPFAM" id="SSF109709">
    <property type="entry name" value="KorB DNA-binding domain-like"/>
    <property type="match status" value="1"/>
</dbReference>
<accession>A0A2M7S907</accession>
<dbReference type="InterPro" id="IPR041468">
    <property type="entry name" value="HTH_ParB/Spo0J"/>
</dbReference>
<feature type="domain" description="ParB-like N-terminal" evidence="4">
    <location>
        <begin position="30"/>
        <end position="119"/>
    </location>
</feature>
<dbReference type="InterPro" id="IPR036086">
    <property type="entry name" value="ParB/Sulfiredoxin_sf"/>
</dbReference>
<dbReference type="GO" id="GO:0005694">
    <property type="term" value="C:chromosome"/>
    <property type="evidence" value="ECO:0007669"/>
    <property type="project" value="TreeGrafter"/>
</dbReference>
<evidence type="ECO:0000259" key="4">
    <source>
        <dbReference type="SMART" id="SM00470"/>
    </source>
</evidence>
<dbReference type="AlphaFoldDB" id="A0A2M7S907"/>
<evidence type="ECO:0000256" key="2">
    <source>
        <dbReference type="ARBA" id="ARBA00022829"/>
    </source>
</evidence>
<comment type="similarity">
    <text evidence="1">Belongs to the ParB family.</text>
</comment>
<comment type="caution">
    <text evidence="5">The sequence shown here is derived from an EMBL/GenBank/DDBJ whole genome shotgun (WGS) entry which is preliminary data.</text>
</comment>
<proteinExistence type="inferred from homology"/>
<gene>
    <name evidence="5" type="ORF">COY52_08465</name>
</gene>
<dbReference type="FunFam" id="1.10.10.2830:FF:000001">
    <property type="entry name" value="Chromosome partitioning protein ParB"/>
    <property type="match status" value="1"/>
</dbReference>
<dbReference type="GO" id="GO:0007059">
    <property type="term" value="P:chromosome segregation"/>
    <property type="evidence" value="ECO:0007669"/>
    <property type="project" value="UniProtKB-KW"/>
</dbReference>
<dbReference type="Pfam" id="PF02195">
    <property type="entry name" value="ParB_N"/>
    <property type="match status" value="1"/>
</dbReference>
<dbReference type="GO" id="GO:0003677">
    <property type="term" value="F:DNA binding"/>
    <property type="evidence" value="ECO:0007669"/>
    <property type="project" value="UniProtKB-KW"/>
</dbReference>
<dbReference type="NCBIfam" id="TIGR00180">
    <property type="entry name" value="parB_part"/>
    <property type="match status" value="1"/>
</dbReference>
<evidence type="ECO:0000256" key="3">
    <source>
        <dbReference type="ARBA" id="ARBA00023125"/>
    </source>
</evidence>
<sequence length="251" mass="27876">MEPKKKLGRGLGALIPPAAVAPPALKEGIAQIEVEKIRANPFQPRKEFKPERLAELVSSIREKGILEPLILRRRGDSYEIITGERRFRAAKEVGLKAVPAITREASDNEMLEIALIENLQREDLNALEKAEGYRILIERFFLTQEDLAKKIGMDRATVANTLRLLGLPQEIRDLISEDKLSEGHGRALLSAEDPVLQIALARKAVKSELSVRRTEALVSKLKAQGSKVKAGKDVNVAELENELQELLGTRV</sequence>
<reference evidence="6" key="1">
    <citation type="submission" date="2017-09" db="EMBL/GenBank/DDBJ databases">
        <title>Depth-based differentiation of microbial function through sediment-hosted aquifers and enrichment of novel symbionts in the deep terrestrial subsurface.</title>
        <authorList>
            <person name="Probst A.J."/>
            <person name="Ladd B."/>
            <person name="Jarett J.K."/>
            <person name="Geller-Mcgrath D.E."/>
            <person name="Sieber C.M.K."/>
            <person name="Emerson J.B."/>
            <person name="Anantharaman K."/>
            <person name="Thomas B.C."/>
            <person name="Malmstrom R."/>
            <person name="Stieglmeier M."/>
            <person name="Klingl A."/>
            <person name="Woyke T."/>
            <person name="Ryan C.M."/>
            <person name="Banfield J.F."/>
        </authorList>
    </citation>
    <scope>NUCLEOTIDE SEQUENCE [LARGE SCALE GENOMIC DNA]</scope>
</reference>
<evidence type="ECO:0000313" key="6">
    <source>
        <dbReference type="Proteomes" id="UP000229307"/>
    </source>
</evidence>
<dbReference type="Gene3D" id="1.10.10.2830">
    <property type="match status" value="1"/>
</dbReference>
<protein>
    <recommendedName>
        <fullName evidence="4">ParB-like N-terminal domain-containing protein</fullName>
    </recommendedName>
</protein>
<dbReference type="SUPFAM" id="SSF110849">
    <property type="entry name" value="ParB/Sulfiredoxin"/>
    <property type="match status" value="1"/>
</dbReference>
<dbReference type="Gene3D" id="3.90.1530.30">
    <property type="match status" value="1"/>
</dbReference>
<feature type="non-terminal residue" evidence="5">
    <location>
        <position position="251"/>
    </location>
</feature>
<evidence type="ECO:0000313" key="5">
    <source>
        <dbReference type="EMBL" id="PIZ15950.1"/>
    </source>
</evidence>
<dbReference type="InterPro" id="IPR050336">
    <property type="entry name" value="Chromosome_partition/occlusion"/>
</dbReference>
<dbReference type="SMART" id="SM00470">
    <property type="entry name" value="ParB"/>
    <property type="match status" value="1"/>
</dbReference>
<dbReference type="Proteomes" id="UP000229307">
    <property type="component" value="Unassembled WGS sequence"/>
</dbReference>
<dbReference type="Pfam" id="PF17762">
    <property type="entry name" value="HTH_ParB"/>
    <property type="match status" value="1"/>
</dbReference>
<name>A0A2M7S907_9BACT</name>
<dbReference type="InterPro" id="IPR003115">
    <property type="entry name" value="ParB_N"/>
</dbReference>